<protein>
    <submittedName>
        <fullName evidence="2">DUF4832 domain-containing protein</fullName>
    </submittedName>
</protein>
<evidence type="ECO:0000313" key="3">
    <source>
        <dbReference type="Proteomes" id="UP001596105"/>
    </source>
</evidence>
<dbReference type="EMBL" id="JBHSMH010000034">
    <property type="protein sequence ID" value="MFC5469422.1"/>
    <property type="molecule type" value="Genomic_DNA"/>
</dbReference>
<dbReference type="Pfam" id="PF16116">
    <property type="entry name" value="DUF4832"/>
    <property type="match status" value="1"/>
</dbReference>
<dbReference type="Proteomes" id="UP001596105">
    <property type="component" value="Unassembled WGS sequence"/>
</dbReference>
<comment type="caution">
    <text evidence="2">The sequence shown here is derived from an EMBL/GenBank/DDBJ whole genome shotgun (WGS) entry which is preliminary data.</text>
</comment>
<evidence type="ECO:0000259" key="1">
    <source>
        <dbReference type="Pfam" id="PF16116"/>
    </source>
</evidence>
<dbReference type="PROSITE" id="PS51257">
    <property type="entry name" value="PROKAR_LIPOPROTEIN"/>
    <property type="match status" value="1"/>
</dbReference>
<proteinExistence type="predicted"/>
<dbReference type="Gene3D" id="3.20.20.80">
    <property type="entry name" value="Glycosidases"/>
    <property type="match status" value="1"/>
</dbReference>
<name>A0ABW0LWX7_9BACL</name>
<sequence>MRRLIMRKTLIVISALIFSCLFFISVLFGNSAPERISFSPAETSEVLNNPYMGLVADARDTDIEQPVRLAHANAFWRDIEPNKGQFDFERFEQTNHFDKWRQDNVKIVLRIILDYPGPVKHMDIPDWLYNEIGGRGSWYNNDYGVGFSPDYTNAALISYHDKLLQAFGDRYTDDPLIAFVELGSIGHWGEWHTWDSDPNRIPFPKHAVSDRYAAAYVRNFPDKLLLMRRPTEIARKYGMGLFNDAFGKTNATVDGFLSWFTSGYVSWLTGEKEPAMPDFWAKAPSGGEFSDPVKYVSASRIGETLRQAKLTHVSWLGPSAPVYEQLGGSLQESIDLLLKTIGYRFIIAKVSHEKQIKAGGQLHVELGVTNRGVAPFYFQWPVELSLWSTDNLRVAVWPVNWDIRKWLSGASKEKAVLAIPVGLPSGDYTMRMAILDPETGKSGIRFANESLYPDDGYDISTVQIAE</sequence>
<dbReference type="RefSeq" id="WP_209750145.1">
    <property type="nucleotide sequence ID" value="NZ_JBHSMH010000034.1"/>
</dbReference>
<gene>
    <name evidence="2" type="ORF">ACFPPD_11885</name>
</gene>
<dbReference type="InterPro" id="IPR032267">
    <property type="entry name" value="DUF4832"/>
</dbReference>
<organism evidence="2 3">
    <name type="scientific">Cohnella suwonensis</name>
    <dbReference type="NCBI Taxonomy" id="696072"/>
    <lineage>
        <taxon>Bacteria</taxon>
        <taxon>Bacillati</taxon>
        <taxon>Bacillota</taxon>
        <taxon>Bacilli</taxon>
        <taxon>Bacillales</taxon>
        <taxon>Paenibacillaceae</taxon>
        <taxon>Cohnella</taxon>
    </lineage>
</organism>
<dbReference type="SUPFAM" id="SSF51445">
    <property type="entry name" value="(Trans)glycosidases"/>
    <property type="match status" value="1"/>
</dbReference>
<feature type="domain" description="DUF4832" evidence="1">
    <location>
        <begin position="239"/>
        <end position="448"/>
    </location>
</feature>
<reference evidence="3" key="1">
    <citation type="journal article" date="2019" name="Int. J. Syst. Evol. Microbiol.">
        <title>The Global Catalogue of Microorganisms (GCM) 10K type strain sequencing project: providing services to taxonomists for standard genome sequencing and annotation.</title>
        <authorList>
            <consortium name="The Broad Institute Genomics Platform"/>
            <consortium name="The Broad Institute Genome Sequencing Center for Infectious Disease"/>
            <person name="Wu L."/>
            <person name="Ma J."/>
        </authorList>
    </citation>
    <scope>NUCLEOTIDE SEQUENCE [LARGE SCALE GENOMIC DNA]</scope>
    <source>
        <strain evidence="3">CCUG 57113</strain>
    </source>
</reference>
<evidence type="ECO:0000313" key="2">
    <source>
        <dbReference type="EMBL" id="MFC5469422.1"/>
    </source>
</evidence>
<accession>A0ABW0LWX7</accession>
<keyword evidence="3" id="KW-1185">Reference proteome</keyword>
<dbReference type="InterPro" id="IPR017853">
    <property type="entry name" value="GH"/>
</dbReference>